<evidence type="ECO:0000313" key="3">
    <source>
        <dbReference type="Proteomes" id="UP001519460"/>
    </source>
</evidence>
<accession>A0ABD0L791</accession>
<gene>
    <name evidence="2" type="ORF">BaRGS_00013682</name>
</gene>
<feature type="compositionally biased region" description="Polar residues" evidence="1">
    <location>
        <begin position="7"/>
        <end position="22"/>
    </location>
</feature>
<dbReference type="AlphaFoldDB" id="A0ABD0L791"/>
<organism evidence="2 3">
    <name type="scientific">Batillaria attramentaria</name>
    <dbReference type="NCBI Taxonomy" id="370345"/>
    <lineage>
        <taxon>Eukaryota</taxon>
        <taxon>Metazoa</taxon>
        <taxon>Spiralia</taxon>
        <taxon>Lophotrochozoa</taxon>
        <taxon>Mollusca</taxon>
        <taxon>Gastropoda</taxon>
        <taxon>Caenogastropoda</taxon>
        <taxon>Sorbeoconcha</taxon>
        <taxon>Cerithioidea</taxon>
        <taxon>Batillariidae</taxon>
        <taxon>Batillaria</taxon>
    </lineage>
</organism>
<dbReference type="EMBL" id="JACVVK020000078">
    <property type="protein sequence ID" value="KAK7495042.1"/>
    <property type="molecule type" value="Genomic_DNA"/>
</dbReference>
<reference evidence="2 3" key="1">
    <citation type="journal article" date="2023" name="Sci. Data">
        <title>Genome assembly of the Korean intertidal mud-creeper Batillaria attramentaria.</title>
        <authorList>
            <person name="Patra A.K."/>
            <person name="Ho P.T."/>
            <person name="Jun S."/>
            <person name="Lee S.J."/>
            <person name="Kim Y."/>
            <person name="Won Y.J."/>
        </authorList>
    </citation>
    <scope>NUCLEOTIDE SEQUENCE [LARGE SCALE GENOMIC DNA]</scope>
    <source>
        <strain evidence="2">Wonlab-2016</strain>
    </source>
</reference>
<name>A0ABD0L791_9CAEN</name>
<evidence type="ECO:0000256" key="1">
    <source>
        <dbReference type="SAM" id="MobiDB-lite"/>
    </source>
</evidence>
<sequence>APVPPETNRSGVSFTRQTNTHLTGKPAQRLQTSPSSLQQTMPTKRPFSSSFPSLQREVTHTDSEMGTLQGGKHESKGYDGHSIYCVRDGRRFS</sequence>
<keyword evidence="3" id="KW-1185">Reference proteome</keyword>
<feature type="non-terminal residue" evidence="2">
    <location>
        <position position="1"/>
    </location>
</feature>
<proteinExistence type="predicted"/>
<dbReference type="Proteomes" id="UP001519460">
    <property type="component" value="Unassembled WGS sequence"/>
</dbReference>
<comment type="caution">
    <text evidence="2">The sequence shown here is derived from an EMBL/GenBank/DDBJ whole genome shotgun (WGS) entry which is preliminary data.</text>
</comment>
<evidence type="ECO:0000313" key="2">
    <source>
        <dbReference type="EMBL" id="KAK7495042.1"/>
    </source>
</evidence>
<feature type="compositionally biased region" description="Polar residues" evidence="1">
    <location>
        <begin position="29"/>
        <end position="53"/>
    </location>
</feature>
<feature type="region of interest" description="Disordered" evidence="1">
    <location>
        <begin position="1"/>
        <end position="81"/>
    </location>
</feature>
<protein>
    <submittedName>
        <fullName evidence="2">Uncharacterized protein</fullName>
    </submittedName>
</protein>